<proteinExistence type="predicted"/>
<evidence type="ECO:0000313" key="1">
    <source>
        <dbReference type="EMBL" id="CDL82733.1"/>
    </source>
</evidence>
<organism evidence="1 2">
    <name type="scientific">Xenorhabdus szentirmaii DSM 16338</name>
    <dbReference type="NCBI Taxonomy" id="1427518"/>
    <lineage>
        <taxon>Bacteria</taxon>
        <taxon>Pseudomonadati</taxon>
        <taxon>Pseudomonadota</taxon>
        <taxon>Gammaproteobacteria</taxon>
        <taxon>Enterobacterales</taxon>
        <taxon>Morganellaceae</taxon>
        <taxon>Xenorhabdus</taxon>
    </lineage>
</organism>
<dbReference type="Proteomes" id="UP000019202">
    <property type="component" value="Unassembled WGS sequence"/>
</dbReference>
<name>W1IY23_9GAMM</name>
<protein>
    <submittedName>
        <fullName evidence="1">Uncharacterized protein</fullName>
    </submittedName>
</protein>
<gene>
    <name evidence="1" type="ORF">XSR1_230041</name>
</gene>
<dbReference type="AlphaFoldDB" id="W1IY23"/>
<dbReference type="STRING" id="1427518.XSR1_230041"/>
<comment type="caution">
    <text evidence="1">The sequence shown here is derived from an EMBL/GenBank/DDBJ whole genome shotgun (WGS) entry which is preliminary data.</text>
</comment>
<reference evidence="1" key="1">
    <citation type="submission" date="2013-11" db="EMBL/GenBank/DDBJ databases">
        <title>Draft genome sequence and annotation of the entomopathogenic bacteria, Xenorhabdus cabanillasi strain JM26 and Xenorhabdus szentirmai strain DSM 16338.</title>
        <authorList>
            <person name="Gualtieri M."/>
            <person name="Ogier J.C."/>
            <person name="Pages S."/>
            <person name="Givaudan A."/>
            <person name="Gaudriault S."/>
        </authorList>
    </citation>
    <scope>NUCLEOTIDE SEQUENCE [LARGE SCALE GENOMIC DNA]</scope>
    <source>
        <strain evidence="1">DSM 16338</strain>
    </source>
</reference>
<accession>W1IY23</accession>
<dbReference type="EMBL" id="CBXF010000081">
    <property type="protein sequence ID" value="CDL82733.1"/>
    <property type="molecule type" value="Genomic_DNA"/>
</dbReference>
<keyword evidence="2" id="KW-1185">Reference proteome</keyword>
<sequence>MNVVNSAATLKKTDIEVIQGSPKELFFKFNQLNAIYNQLRIKITSI</sequence>
<evidence type="ECO:0000313" key="2">
    <source>
        <dbReference type="Proteomes" id="UP000019202"/>
    </source>
</evidence>